<keyword evidence="2" id="KW-1185">Reference proteome</keyword>
<dbReference type="PANTHER" id="PTHR37460">
    <property type="entry name" value="ENDONUCLEASE III"/>
    <property type="match status" value="1"/>
</dbReference>
<organism evidence="1 2">
    <name type="scientific">Halanaerobacter jeridensis</name>
    <dbReference type="NCBI Taxonomy" id="706427"/>
    <lineage>
        <taxon>Bacteria</taxon>
        <taxon>Bacillati</taxon>
        <taxon>Bacillota</taxon>
        <taxon>Clostridia</taxon>
        <taxon>Halanaerobiales</taxon>
        <taxon>Halobacteroidaceae</taxon>
        <taxon>Halanaerobacter</taxon>
    </lineage>
</organism>
<accession>A0A939BPD9</accession>
<keyword evidence="1" id="KW-0255">Endonuclease</keyword>
<dbReference type="Pfam" id="PF01986">
    <property type="entry name" value="DUF123"/>
    <property type="match status" value="1"/>
</dbReference>
<proteinExistence type="predicted"/>
<dbReference type="EMBL" id="JAFBDQ010000006">
    <property type="protein sequence ID" value="MBM7556703.1"/>
    <property type="molecule type" value="Genomic_DNA"/>
</dbReference>
<dbReference type="RefSeq" id="WP_204701471.1">
    <property type="nucleotide sequence ID" value="NZ_JAFBDQ010000006.1"/>
</dbReference>
<evidence type="ECO:0000313" key="2">
    <source>
        <dbReference type="Proteomes" id="UP000774000"/>
    </source>
</evidence>
<keyword evidence="1" id="KW-0378">Hydrolase</keyword>
<dbReference type="AlphaFoldDB" id="A0A939BPD9"/>
<keyword evidence="1" id="KW-0540">Nuclease</keyword>
<dbReference type="CDD" id="cd10441">
    <property type="entry name" value="GIY-YIG_COG1833"/>
    <property type="match status" value="1"/>
</dbReference>
<evidence type="ECO:0000313" key="1">
    <source>
        <dbReference type="EMBL" id="MBM7556703.1"/>
    </source>
</evidence>
<dbReference type="Proteomes" id="UP000774000">
    <property type="component" value="Unassembled WGS sequence"/>
</dbReference>
<protein>
    <submittedName>
        <fullName evidence="1">Uri superfamily endonuclease</fullName>
    </submittedName>
</protein>
<comment type="caution">
    <text evidence="1">The sequence shown here is derived from an EMBL/GenBank/DDBJ whole genome shotgun (WGS) entry which is preliminary data.</text>
</comment>
<name>A0A939BPD9_9FIRM</name>
<dbReference type="InterPro" id="IPR002837">
    <property type="entry name" value="DUF123"/>
</dbReference>
<dbReference type="GO" id="GO:0004519">
    <property type="term" value="F:endonuclease activity"/>
    <property type="evidence" value="ECO:0007669"/>
    <property type="project" value="UniProtKB-KW"/>
</dbReference>
<gene>
    <name evidence="1" type="ORF">JOC47_001554</name>
</gene>
<reference evidence="1" key="1">
    <citation type="submission" date="2021-01" db="EMBL/GenBank/DDBJ databases">
        <title>Genomic Encyclopedia of Type Strains, Phase IV (KMG-IV): sequencing the most valuable type-strain genomes for metagenomic binning, comparative biology and taxonomic classification.</title>
        <authorList>
            <person name="Goeker M."/>
        </authorList>
    </citation>
    <scope>NUCLEOTIDE SEQUENCE</scope>
    <source>
        <strain evidence="1">DSM 23230</strain>
    </source>
</reference>
<dbReference type="PANTHER" id="PTHR37460:SF1">
    <property type="entry name" value="ENDONUCLEASE III"/>
    <property type="match status" value="1"/>
</dbReference>
<sequence length="154" mass="17718">MSDNPVVATIDKEPGNYILVLYNDEEQEVEVGKLATLDLQPGYYLYVGSALGPGGVQARVNRHSQKNKKNHWHIDYLRAVTNLVSIWYLYSEERYEHHFAELLKTDDNMSVPLLGFGASDCNCQAHLFYSRQKPNFSYYQQQLENISLLQLSDN</sequence>